<keyword evidence="3" id="KW-1185">Reference proteome</keyword>
<evidence type="ECO:0000313" key="2">
    <source>
        <dbReference type="EMBL" id="MBF4764210.1"/>
    </source>
</evidence>
<evidence type="ECO:0000256" key="1">
    <source>
        <dbReference type="SAM" id="MobiDB-lite"/>
    </source>
</evidence>
<protein>
    <recommendedName>
        <fullName evidence="4">SAF domain-containing protein</fullName>
    </recommendedName>
</protein>
<feature type="region of interest" description="Disordered" evidence="1">
    <location>
        <begin position="1"/>
        <end position="22"/>
    </location>
</feature>
<evidence type="ECO:0000313" key="3">
    <source>
        <dbReference type="Proteomes" id="UP000640489"/>
    </source>
</evidence>
<name>A0A930VG79_9ACTN</name>
<proteinExistence type="predicted"/>
<organism evidence="2 3">
    <name type="scientific">Nocardioides islandensis</name>
    <dbReference type="NCBI Taxonomy" id="433663"/>
    <lineage>
        <taxon>Bacteria</taxon>
        <taxon>Bacillati</taxon>
        <taxon>Actinomycetota</taxon>
        <taxon>Actinomycetes</taxon>
        <taxon>Propionibacteriales</taxon>
        <taxon>Nocardioidaceae</taxon>
        <taxon>Nocardioides</taxon>
    </lineage>
</organism>
<comment type="caution">
    <text evidence="2">The sequence shown here is derived from an EMBL/GenBank/DDBJ whole genome shotgun (WGS) entry which is preliminary data.</text>
</comment>
<feature type="compositionally biased region" description="Low complexity" evidence="1">
    <location>
        <begin position="1"/>
        <end position="17"/>
    </location>
</feature>
<gene>
    <name evidence="2" type="ORF">ISU07_13835</name>
</gene>
<dbReference type="RefSeq" id="WP_194707396.1">
    <property type="nucleotide sequence ID" value="NZ_JADKPN010000008.1"/>
</dbReference>
<accession>A0A930VG79</accession>
<reference evidence="2" key="1">
    <citation type="submission" date="2020-11" db="EMBL/GenBank/DDBJ databases">
        <title>Nocardioides sp. nov., isolated from Soil of Cynanchum wilfordii Hemsley rhizosphere.</title>
        <authorList>
            <person name="Lee J.-S."/>
            <person name="Suh M.K."/>
            <person name="Kim J.-S."/>
        </authorList>
    </citation>
    <scope>NUCLEOTIDE SEQUENCE</scope>
    <source>
        <strain evidence="2">KCTC 19275</strain>
    </source>
</reference>
<dbReference type="AlphaFoldDB" id="A0A930VG79"/>
<evidence type="ECO:0008006" key="4">
    <source>
        <dbReference type="Google" id="ProtNLM"/>
    </source>
</evidence>
<dbReference type="Proteomes" id="UP000640489">
    <property type="component" value="Unassembled WGS sequence"/>
</dbReference>
<dbReference type="EMBL" id="JADKPN010000008">
    <property type="protein sequence ID" value="MBF4764210.1"/>
    <property type="molecule type" value="Genomic_DNA"/>
</dbReference>
<sequence>MSRNLGSSALSGTSGSGVAPAVRATRTGWRDPRLWVGILIVAASIVAGSRLLAAADDSVSVWAVAGDMGAGDTVTAEDLVARQVRFTEAADLDRYFAADEVLPSDVQLLRGVGAGELLPRAAVGAAGDDGLLQVPIAVDARQVPPSVAAGSVVDVYLVPTAGGQCHSACDGTPVLQDVTVVDASSVDEGFGATDERQLVLGVRDDDAGAFFQALGASDGATVTIVRRG</sequence>